<dbReference type="AlphaFoldDB" id="A0A645H566"/>
<keyword evidence="4 5" id="KW-0472">Membrane</keyword>
<evidence type="ECO:0000256" key="2">
    <source>
        <dbReference type="ARBA" id="ARBA00022692"/>
    </source>
</evidence>
<organism evidence="7">
    <name type="scientific">bioreactor metagenome</name>
    <dbReference type="NCBI Taxonomy" id="1076179"/>
    <lineage>
        <taxon>unclassified sequences</taxon>
        <taxon>metagenomes</taxon>
        <taxon>ecological metagenomes</taxon>
    </lineage>
</organism>
<evidence type="ECO:0000256" key="4">
    <source>
        <dbReference type="ARBA" id="ARBA00023136"/>
    </source>
</evidence>
<evidence type="ECO:0000256" key="5">
    <source>
        <dbReference type="SAM" id="Phobius"/>
    </source>
</evidence>
<proteinExistence type="predicted"/>
<comment type="caution">
    <text evidence="7">The sequence shown here is derived from an EMBL/GenBank/DDBJ whole genome shotgun (WGS) entry which is preliminary data.</text>
</comment>
<dbReference type="Pfam" id="PF13240">
    <property type="entry name" value="Zn_Ribbon_1"/>
    <property type="match status" value="1"/>
</dbReference>
<reference evidence="7" key="1">
    <citation type="submission" date="2019-08" db="EMBL/GenBank/DDBJ databases">
        <authorList>
            <person name="Kucharzyk K."/>
            <person name="Murdoch R.W."/>
            <person name="Higgins S."/>
            <person name="Loffler F."/>
        </authorList>
    </citation>
    <scope>NUCLEOTIDE SEQUENCE</scope>
</reference>
<name>A0A645H566_9ZZZZ</name>
<gene>
    <name evidence="7" type="ORF">SDC9_181660</name>
</gene>
<keyword evidence="3 5" id="KW-1133">Transmembrane helix</keyword>
<feature type="transmembrane region" description="Helical" evidence="5">
    <location>
        <begin position="66"/>
        <end position="85"/>
    </location>
</feature>
<feature type="transmembrane region" description="Helical" evidence="5">
    <location>
        <begin position="127"/>
        <end position="148"/>
    </location>
</feature>
<evidence type="ECO:0000313" key="7">
    <source>
        <dbReference type="EMBL" id="MPN34167.1"/>
    </source>
</evidence>
<evidence type="ECO:0000256" key="1">
    <source>
        <dbReference type="ARBA" id="ARBA00004141"/>
    </source>
</evidence>
<dbReference type="InterPro" id="IPR026870">
    <property type="entry name" value="Zinc_ribbon_dom"/>
</dbReference>
<dbReference type="Pfam" id="PF09685">
    <property type="entry name" value="MamF_MmsF"/>
    <property type="match status" value="1"/>
</dbReference>
<sequence length="168" mass="17799">MAYCEKCGAQLAEGAKFCPVCGAATQGGPAAGNTQNVDLGATFQNINNTEDTTQEFDPADIQQNKTMAVLAYLGILVLVPLFGAKESKFARFHANQGLVLLIVEVLLGLVLRIAGAVLLAISWRLGFLVGLMNLAWILTFVLMILGIVNAANGRAKKLPLIGSITLLK</sequence>
<evidence type="ECO:0000256" key="3">
    <source>
        <dbReference type="ARBA" id="ARBA00022989"/>
    </source>
</evidence>
<protein>
    <recommendedName>
        <fullName evidence="6">Zinc-ribbon domain-containing protein</fullName>
    </recommendedName>
</protein>
<dbReference type="InterPro" id="IPR019109">
    <property type="entry name" value="MamF_MmsF"/>
</dbReference>
<comment type="subcellular location">
    <subcellularLocation>
        <location evidence="1">Membrane</location>
        <topology evidence="1">Multi-pass membrane protein</topology>
    </subcellularLocation>
</comment>
<keyword evidence="2 5" id="KW-0812">Transmembrane</keyword>
<feature type="transmembrane region" description="Helical" evidence="5">
    <location>
        <begin position="97"/>
        <end position="121"/>
    </location>
</feature>
<evidence type="ECO:0000259" key="6">
    <source>
        <dbReference type="Pfam" id="PF13240"/>
    </source>
</evidence>
<accession>A0A645H566</accession>
<feature type="domain" description="Zinc-ribbon" evidence="6">
    <location>
        <begin position="3"/>
        <end position="24"/>
    </location>
</feature>
<dbReference type="EMBL" id="VSSQ01087062">
    <property type="protein sequence ID" value="MPN34167.1"/>
    <property type="molecule type" value="Genomic_DNA"/>
</dbReference>